<dbReference type="EMBL" id="PDJK01000001">
    <property type="protein sequence ID" value="PFG57130.1"/>
    <property type="molecule type" value="Genomic_DNA"/>
</dbReference>
<evidence type="ECO:0000313" key="3">
    <source>
        <dbReference type="EMBL" id="PFG57130.1"/>
    </source>
</evidence>
<keyword evidence="4" id="KW-1185">Reference proteome</keyword>
<comment type="caution">
    <text evidence="3">The sequence shown here is derived from an EMBL/GenBank/DDBJ whole genome shotgun (WGS) entry which is preliminary data.</text>
</comment>
<dbReference type="RefSeq" id="WP_098509770.1">
    <property type="nucleotide sequence ID" value="NZ_JBIAKZ010000007.1"/>
</dbReference>
<evidence type="ECO:0000313" key="4">
    <source>
        <dbReference type="Proteomes" id="UP000243542"/>
    </source>
</evidence>
<protein>
    <recommendedName>
        <fullName evidence="5">Ig-like domain-containing protein</fullName>
    </recommendedName>
</protein>
<evidence type="ECO:0008006" key="5">
    <source>
        <dbReference type="Google" id="ProtNLM"/>
    </source>
</evidence>
<feature type="signal peptide" evidence="2">
    <location>
        <begin position="1"/>
        <end position="24"/>
    </location>
</feature>
<evidence type="ECO:0000256" key="1">
    <source>
        <dbReference type="SAM" id="MobiDB-lite"/>
    </source>
</evidence>
<name>A0A2A9G2U9_9PSEU</name>
<feature type="region of interest" description="Disordered" evidence="1">
    <location>
        <begin position="198"/>
        <end position="240"/>
    </location>
</feature>
<feature type="chain" id="PRO_5012541002" description="Ig-like domain-containing protein" evidence="2">
    <location>
        <begin position="25"/>
        <end position="240"/>
    </location>
</feature>
<keyword evidence="2" id="KW-0732">Signal</keyword>
<organism evidence="3 4">
    <name type="scientific">Amycolatopsis sulphurea</name>
    <dbReference type="NCBI Taxonomy" id="76022"/>
    <lineage>
        <taxon>Bacteria</taxon>
        <taxon>Bacillati</taxon>
        <taxon>Actinomycetota</taxon>
        <taxon>Actinomycetes</taxon>
        <taxon>Pseudonocardiales</taxon>
        <taxon>Pseudonocardiaceae</taxon>
        <taxon>Amycolatopsis</taxon>
    </lineage>
</organism>
<accession>A0A2A9G2U9</accession>
<dbReference type="AlphaFoldDB" id="A0A2A9G2U9"/>
<proteinExistence type="predicted"/>
<evidence type="ECO:0000256" key="2">
    <source>
        <dbReference type="SAM" id="SignalP"/>
    </source>
</evidence>
<sequence>MNRTITTALAVAALGLAYAPAAFAADTPQFGVYPTSMRPGERFETGIIGKCTTFSEATSPGFAAPVHLALRDGTNPWGEGTSVTKAGTYTAKVTCDGTRLTTTFTVLPYQHPVLSLYPAEVQPGGQINGGSDSINGCLGGPTGPATSPGFAAPLNFTEGGNFGRFSGHTTVVTTPGKYVATLKCASTPYVAKAEFTVLGTPPSKGTSPGGGTPPAKTTTHRTSVVPVGAPQTGAGGIATG</sequence>
<dbReference type="Proteomes" id="UP000243542">
    <property type="component" value="Unassembled WGS sequence"/>
</dbReference>
<gene>
    <name evidence="3" type="ORF">ATK36_0689</name>
</gene>
<reference evidence="3 4" key="1">
    <citation type="submission" date="2017-10" db="EMBL/GenBank/DDBJ databases">
        <title>Sequencing the genomes of 1000 actinobacteria strains.</title>
        <authorList>
            <person name="Klenk H.-P."/>
        </authorList>
    </citation>
    <scope>NUCLEOTIDE SEQUENCE [LARGE SCALE GENOMIC DNA]</scope>
    <source>
        <strain evidence="3 4">DSM 46092</strain>
    </source>
</reference>